<dbReference type="EMBL" id="GBXM01106976">
    <property type="protein sequence ID" value="JAH01601.1"/>
    <property type="molecule type" value="Transcribed_RNA"/>
</dbReference>
<organism evidence="1">
    <name type="scientific">Anguilla anguilla</name>
    <name type="common">European freshwater eel</name>
    <name type="synonym">Muraena anguilla</name>
    <dbReference type="NCBI Taxonomy" id="7936"/>
    <lineage>
        <taxon>Eukaryota</taxon>
        <taxon>Metazoa</taxon>
        <taxon>Chordata</taxon>
        <taxon>Craniata</taxon>
        <taxon>Vertebrata</taxon>
        <taxon>Euteleostomi</taxon>
        <taxon>Actinopterygii</taxon>
        <taxon>Neopterygii</taxon>
        <taxon>Teleostei</taxon>
        <taxon>Anguilliformes</taxon>
        <taxon>Anguillidae</taxon>
        <taxon>Anguilla</taxon>
    </lineage>
</organism>
<sequence length="9" mass="1033">MAHPVPLRL</sequence>
<reference evidence="1" key="1">
    <citation type="submission" date="2014-11" db="EMBL/GenBank/DDBJ databases">
        <authorList>
            <person name="Amaro Gonzalez C."/>
        </authorList>
    </citation>
    <scope>NUCLEOTIDE SEQUENCE</scope>
</reference>
<reference evidence="1" key="2">
    <citation type="journal article" date="2015" name="Fish Shellfish Immunol.">
        <title>Early steps in the European eel (Anguilla anguilla)-Vibrio vulnificus interaction in the gills: Role of the RtxA13 toxin.</title>
        <authorList>
            <person name="Callol A."/>
            <person name="Pajuelo D."/>
            <person name="Ebbesson L."/>
            <person name="Teles M."/>
            <person name="MacKenzie S."/>
            <person name="Amaro C."/>
        </authorList>
    </citation>
    <scope>NUCLEOTIDE SEQUENCE</scope>
</reference>
<proteinExistence type="predicted"/>
<protein>
    <submittedName>
        <fullName evidence="1">Uncharacterized protein</fullName>
    </submittedName>
</protein>
<accession>A0A0E9PAA3</accession>
<evidence type="ECO:0000313" key="1">
    <source>
        <dbReference type="EMBL" id="JAH01601.1"/>
    </source>
</evidence>
<name>A0A0E9PAA3_ANGAN</name>